<dbReference type="Pfam" id="PF00076">
    <property type="entry name" value="RRM_1"/>
    <property type="match status" value="1"/>
</dbReference>
<evidence type="ECO:0000313" key="6">
    <source>
        <dbReference type="Proteomes" id="UP001305779"/>
    </source>
</evidence>
<feature type="domain" description="RRM" evidence="4">
    <location>
        <begin position="5"/>
        <end position="83"/>
    </location>
</feature>
<keyword evidence="1 2" id="KW-0694">RNA-binding</keyword>
<accession>A0ABR0EH99</accession>
<protein>
    <recommendedName>
        <fullName evidence="4">RRM domain-containing protein</fullName>
    </recommendedName>
</protein>
<evidence type="ECO:0000256" key="1">
    <source>
        <dbReference type="ARBA" id="ARBA00022884"/>
    </source>
</evidence>
<dbReference type="PANTHER" id="PTHR48025">
    <property type="entry name" value="OS02G0815200 PROTEIN"/>
    <property type="match status" value="1"/>
</dbReference>
<evidence type="ECO:0000313" key="5">
    <source>
        <dbReference type="EMBL" id="KAK4500520.1"/>
    </source>
</evidence>
<dbReference type="InterPro" id="IPR050502">
    <property type="entry name" value="Euk_RNA-bind_prot"/>
</dbReference>
<gene>
    <name evidence="5" type="ORF">PRZ48_008709</name>
</gene>
<dbReference type="EMBL" id="JAXOVC010000006">
    <property type="protein sequence ID" value="KAK4500520.1"/>
    <property type="molecule type" value="Genomic_DNA"/>
</dbReference>
<dbReference type="InterPro" id="IPR035979">
    <property type="entry name" value="RBD_domain_sf"/>
</dbReference>
<organism evidence="5 6">
    <name type="scientific">Zasmidium cellare</name>
    <name type="common">Wine cellar mold</name>
    <name type="synonym">Racodium cellare</name>
    <dbReference type="NCBI Taxonomy" id="395010"/>
    <lineage>
        <taxon>Eukaryota</taxon>
        <taxon>Fungi</taxon>
        <taxon>Dikarya</taxon>
        <taxon>Ascomycota</taxon>
        <taxon>Pezizomycotina</taxon>
        <taxon>Dothideomycetes</taxon>
        <taxon>Dothideomycetidae</taxon>
        <taxon>Mycosphaerellales</taxon>
        <taxon>Mycosphaerellaceae</taxon>
        <taxon>Zasmidium</taxon>
    </lineage>
</organism>
<dbReference type="SUPFAM" id="SSF54928">
    <property type="entry name" value="RNA-binding domain, RBD"/>
    <property type="match status" value="2"/>
</dbReference>
<dbReference type="PANTHER" id="PTHR48025:SF1">
    <property type="entry name" value="RRM DOMAIN-CONTAINING PROTEIN"/>
    <property type="match status" value="1"/>
</dbReference>
<dbReference type="Gene3D" id="3.30.70.330">
    <property type="match status" value="2"/>
</dbReference>
<dbReference type="Proteomes" id="UP001305779">
    <property type="component" value="Unassembled WGS sequence"/>
</dbReference>
<dbReference type="InterPro" id="IPR012677">
    <property type="entry name" value="Nucleotide-bd_a/b_plait_sf"/>
</dbReference>
<dbReference type="InterPro" id="IPR000504">
    <property type="entry name" value="RRM_dom"/>
</dbReference>
<evidence type="ECO:0000259" key="4">
    <source>
        <dbReference type="PROSITE" id="PS50102"/>
    </source>
</evidence>
<sequence>MDQNVRLYVGNLPYAAQRKDIEGLFEDNDISFKNIDISTDPFTGRNPSYCFVDLDPADADLAMSALQGQMLRGRPVRVNFNTQKGSRTHRPVTIEYEHSRKTHHFPTANVNDKAFAFDRWSRRDAESHWTAPFDERRRIYVGGIARIPNQDAVNAEMRGLFHEYDVQAVSKLISPRDHVIPEEGSQYYCFVDLATPEEAESAVRVLDGKATPQGGNYRVQHARQGKPTIVQREQLGVTKNPTPGNRPRDLAGSWRRVD</sequence>
<evidence type="ECO:0000256" key="2">
    <source>
        <dbReference type="PROSITE-ProRule" id="PRU00176"/>
    </source>
</evidence>
<evidence type="ECO:0000256" key="3">
    <source>
        <dbReference type="SAM" id="MobiDB-lite"/>
    </source>
</evidence>
<feature type="region of interest" description="Disordered" evidence="3">
    <location>
        <begin position="235"/>
        <end position="258"/>
    </location>
</feature>
<feature type="domain" description="RRM" evidence="4">
    <location>
        <begin position="137"/>
        <end position="224"/>
    </location>
</feature>
<comment type="caution">
    <text evidence="5">The sequence shown here is derived from an EMBL/GenBank/DDBJ whole genome shotgun (WGS) entry which is preliminary data.</text>
</comment>
<name>A0ABR0EH99_ZASCE</name>
<proteinExistence type="predicted"/>
<keyword evidence="6" id="KW-1185">Reference proteome</keyword>
<dbReference type="SMART" id="SM00360">
    <property type="entry name" value="RRM"/>
    <property type="match status" value="2"/>
</dbReference>
<dbReference type="CDD" id="cd00590">
    <property type="entry name" value="RRM_SF"/>
    <property type="match status" value="1"/>
</dbReference>
<reference evidence="5 6" key="1">
    <citation type="journal article" date="2023" name="G3 (Bethesda)">
        <title>A chromosome-level genome assembly of Zasmidium syzygii isolated from banana leaves.</title>
        <authorList>
            <person name="van Westerhoven A.C."/>
            <person name="Mehrabi R."/>
            <person name="Talebi R."/>
            <person name="Steentjes M.B.F."/>
            <person name="Corcolon B."/>
            <person name="Chong P.A."/>
            <person name="Kema G.H.J."/>
            <person name="Seidl M.F."/>
        </authorList>
    </citation>
    <scope>NUCLEOTIDE SEQUENCE [LARGE SCALE GENOMIC DNA]</scope>
    <source>
        <strain evidence="5 6">P124</strain>
    </source>
</reference>
<dbReference type="PROSITE" id="PS50102">
    <property type="entry name" value="RRM"/>
    <property type="match status" value="2"/>
</dbReference>